<dbReference type="InterPro" id="IPR003797">
    <property type="entry name" value="DegV"/>
</dbReference>
<keyword evidence="3" id="KW-1185">Reference proteome</keyword>
<evidence type="ECO:0000313" key="3">
    <source>
        <dbReference type="Proteomes" id="UP001623592"/>
    </source>
</evidence>
<gene>
    <name evidence="2" type="ORF">ACJDT4_17515</name>
</gene>
<dbReference type="RefSeq" id="WP_406788861.1">
    <property type="nucleotide sequence ID" value="NZ_JBJIAA010000015.1"/>
</dbReference>
<keyword evidence="1" id="KW-0446">Lipid-binding</keyword>
<reference evidence="2 3" key="1">
    <citation type="submission" date="2024-11" db="EMBL/GenBank/DDBJ databases">
        <authorList>
            <person name="Heng Y.C."/>
            <person name="Lim A.C.H."/>
            <person name="Lee J.K.Y."/>
            <person name="Kittelmann S."/>
        </authorList>
    </citation>
    <scope>NUCLEOTIDE SEQUENCE [LARGE SCALE GENOMIC DNA]</scope>
    <source>
        <strain evidence="2 3">WILCCON 0114</strain>
    </source>
</reference>
<dbReference type="EMBL" id="JBJIAA010000015">
    <property type="protein sequence ID" value="MFL0252214.1"/>
    <property type="molecule type" value="Genomic_DNA"/>
</dbReference>
<dbReference type="PROSITE" id="PS51482">
    <property type="entry name" value="DEGV"/>
    <property type="match status" value="1"/>
</dbReference>
<protein>
    <submittedName>
        <fullName evidence="2">DegV family protein</fullName>
    </submittedName>
</protein>
<proteinExistence type="predicted"/>
<evidence type="ECO:0000313" key="2">
    <source>
        <dbReference type="EMBL" id="MFL0252214.1"/>
    </source>
</evidence>
<dbReference type="Gene3D" id="3.30.1180.10">
    <property type="match status" value="1"/>
</dbReference>
<dbReference type="SUPFAM" id="SSF82549">
    <property type="entry name" value="DAK1/DegV-like"/>
    <property type="match status" value="1"/>
</dbReference>
<dbReference type="NCBIfam" id="TIGR00762">
    <property type="entry name" value="DegV"/>
    <property type="match status" value="1"/>
</dbReference>
<sequence length="285" mass="31335">MAVQILTDSTSSMDEGLRKEYGIRILSLCVSFEDESFKETEISNNIFYKKMEEKGIPKSSQPSIEDMVKEMKEVVSSGDSLLCIFISSEMSGTYSTAHVAKSMVLEEYKDAKIEIIDSRDNCMQLGFAAISAAKVAKEGKSLDEVKLAAEENLKRSKFLFIPENLVYLRKGGRIGGASALIGNILKIIPILTVENGVTSVYAKVRTKKKAVATMLNKMLEDVKNFGLGEIAVHHINCYDEAKKLAAEIESKLNIKPLICDIGPVIGLHVGPGAIGIVYYAQKELR</sequence>
<dbReference type="PANTHER" id="PTHR33434">
    <property type="entry name" value="DEGV DOMAIN-CONTAINING PROTEIN DR_1986-RELATED"/>
    <property type="match status" value="1"/>
</dbReference>
<evidence type="ECO:0000256" key="1">
    <source>
        <dbReference type="ARBA" id="ARBA00023121"/>
    </source>
</evidence>
<dbReference type="InterPro" id="IPR043168">
    <property type="entry name" value="DegV_C"/>
</dbReference>
<organism evidence="2 3">
    <name type="scientific">Clostridium neuense</name>
    <dbReference type="NCBI Taxonomy" id="1728934"/>
    <lineage>
        <taxon>Bacteria</taxon>
        <taxon>Bacillati</taxon>
        <taxon>Bacillota</taxon>
        <taxon>Clostridia</taxon>
        <taxon>Eubacteriales</taxon>
        <taxon>Clostridiaceae</taxon>
        <taxon>Clostridium</taxon>
    </lineage>
</organism>
<dbReference type="Proteomes" id="UP001623592">
    <property type="component" value="Unassembled WGS sequence"/>
</dbReference>
<dbReference type="InterPro" id="IPR050270">
    <property type="entry name" value="DegV_domain_contain"/>
</dbReference>
<name>A0ABW8TI68_9CLOT</name>
<dbReference type="Gene3D" id="3.40.50.10170">
    <property type="match status" value="1"/>
</dbReference>
<comment type="caution">
    <text evidence="2">The sequence shown here is derived from an EMBL/GenBank/DDBJ whole genome shotgun (WGS) entry which is preliminary data.</text>
</comment>
<accession>A0ABW8TI68</accession>
<dbReference type="Pfam" id="PF02645">
    <property type="entry name" value="DegV"/>
    <property type="match status" value="1"/>
</dbReference>
<dbReference type="PANTHER" id="PTHR33434:SF2">
    <property type="entry name" value="FATTY ACID-BINDING PROTEIN TM_1468"/>
    <property type="match status" value="1"/>
</dbReference>